<gene>
    <name evidence="5" type="ORF">EQF91_03305</name>
</gene>
<dbReference type="Pfam" id="PF00294">
    <property type="entry name" value="PfkB"/>
    <property type="match status" value="1"/>
</dbReference>
<dbReference type="EMBL" id="SCFR01000008">
    <property type="protein sequence ID" value="TFF66635.1"/>
    <property type="molecule type" value="Genomic_DNA"/>
</dbReference>
<accession>A0A4R9C1Q4</accession>
<comment type="similarity">
    <text evidence="1">Belongs to the carbohydrate kinase PfkB family.</text>
</comment>
<dbReference type="RefSeq" id="WP_134710946.1">
    <property type="nucleotide sequence ID" value="NZ_CP119081.1"/>
</dbReference>
<evidence type="ECO:0000256" key="3">
    <source>
        <dbReference type="ARBA" id="ARBA00022777"/>
    </source>
</evidence>
<reference evidence="5 6" key="1">
    <citation type="submission" date="2019-01" db="EMBL/GenBank/DDBJ databases">
        <title>Draft Genome Sequences of Helcococcus ovis Strains Isolated from the Uterus and Vagina of Dairy Cows with Metritis.</title>
        <authorList>
            <person name="Cunha F."/>
            <person name="Jeon S.J."/>
            <person name="Kutzer P."/>
            <person name="Galvao K.N."/>
        </authorList>
    </citation>
    <scope>NUCLEOTIDE SEQUENCE [LARGE SCALE GENOMIC DNA]</scope>
    <source>
        <strain evidence="5 6">KG-37</strain>
    </source>
</reference>
<keyword evidence="6" id="KW-1185">Reference proteome</keyword>
<dbReference type="AlphaFoldDB" id="A0A4R9C1Q4"/>
<feature type="domain" description="Carbohydrate kinase PfkB" evidence="4">
    <location>
        <begin position="1"/>
        <end position="301"/>
    </location>
</feature>
<proteinExistence type="inferred from homology"/>
<dbReference type="Gene3D" id="3.40.1190.20">
    <property type="match status" value="1"/>
</dbReference>
<protein>
    <submittedName>
        <fullName evidence="5">Sugar kinase</fullName>
    </submittedName>
</protein>
<evidence type="ECO:0000259" key="4">
    <source>
        <dbReference type="Pfam" id="PF00294"/>
    </source>
</evidence>
<dbReference type="CDD" id="cd01166">
    <property type="entry name" value="KdgK"/>
    <property type="match status" value="1"/>
</dbReference>
<evidence type="ECO:0000256" key="1">
    <source>
        <dbReference type="ARBA" id="ARBA00010688"/>
    </source>
</evidence>
<evidence type="ECO:0000313" key="6">
    <source>
        <dbReference type="Proteomes" id="UP000297454"/>
    </source>
</evidence>
<keyword evidence="3 5" id="KW-0418">Kinase</keyword>
<dbReference type="GO" id="GO:0016301">
    <property type="term" value="F:kinase activity"/>
    <property type="evidence" value="ECO:0007669"/>
    <property type="project" value="UniProtKB-KW"/>
</dbReference>
<name>A0A4R9C1Q4_9FIRM</name>
<dbReference type="GeneID" id="97031630"/>
<dbReference type="InterPro" id="IPR052700">
    <property type="entry name" value="Carb_kinase_PfkB-like"/>
</dbReference>
<dbReference type="Proteomes" id="UP000297454">
    <property type="component" value="Unassembled WGS sequence"/>
</dbReference>
<comment type="caution">
    <text evidence="5">The sequence shown here is derived from an EMBL/GenBank/DDBJ whole genome shotgun (WGS) entry which is preliminary data.</text>
</comment>
<evidence type="ECO:0000313" key="5">
    <source>
        <dbReference type="EMBL" id="TFF66635.1"/>
    </source>
</evidence>
<dbReference type="OrthoDB" id="9813569at2"/>
<organism evidence="5 6">
    <name type="scientific">Helcococcus ovis</name>
    <dbReference type="NCBI Taxonomy" id="72026"/>
    <lineage>
        <taxon>Bacteria</taxon>
        <taxon>Bacillati</taxon>
        <taxon>Bacillota</taxon>
        <taxon>Tissierellia</taxon>
        <taxon>Tissierellales</taxon>
        <taxon>Peptoniphilaceae</taxon>
        <taxon>Helcococcus</taxon>
    </lineage>
</organism>
<sequence length="330" mass="37324">MKNIVTLGEIMMRLSTSGFERFVGAKNLEIHYGGGEANVAIGLSNFGHNAKFVTKLPLNDWGKSAINTLKYYGVDTSNIIGGGDRIGIYYVEPGVSMRSSKVIYDRKNSSFSKSNFDEYDFDSIFENCDLFNISGITAAISKECKELTKFAIKKAKEKGCLVSYDYNYRKMLWEREESIEFLEEILPYVDILIGYIPKGIDWETNEINFDEVKNGFENLKKLYNIKLITSTIRESESASDNKLYAILYDGNDLLVSKKYKIRVANRIGAGDAYTAGFLSEYLYDSSSRDILEFAIACSSFKHTVMEDFNICTREEILKISKGDASGKVER</sequence>
<evidence type="ECO:0000256" key="2">
    <source>
        <dbReference type="ARBA" id="ARBA00022679"/>
    </source>
</evidence>
<dbReference type="InterPro" id="IPR029056">
    <property type="entry name" value="Ribokinase-like"/>
</dbReference>
<dbReference type="PANTHER" id="PTHR43320:SF2">
    <property type="entry name" value="2-DEHYDRO-3-DEOXYGLUCONOKINASE_2-DEHYDRO-3-DEOXYGALACTONOKINASE"/>
    <property type="match status" value="1"/>
</dbReference>
<dbReference type="SUPFAM" id="SSF53613">
    <property type="entry name" value="Ribokinase-like"/>
    <property type="match status" value="1"/>
</dbReference>
<dbReference type="PANTHER" id="PTHR43320">
    <property type="entry name" value="SUGAR KINASE"/>
    <property type="match status" value="1"/>
</dbReference>
<dbReference type="InterPro" id="IPR011611">
    <property type="entry name" value="PfkB_dom"/>
</dbReference>
<keyword evidence="2" id="KW-0808">Transferase</keyword>